<evidence type="ECO:0000259" key="3">
    <source>
        <dbReference type="PROSITE" id="PS50887"/>
    </source>
</evidence>
<accession>A0ABS2ALR3</accession>
<dbReference type="PROSITE" id="PS50887">
    <property type="entry name" value="GGDEF"/>
    <property type="match status" value="1"/>
</dbReference>
<evidence type="ECO:0000313" key="5">
    <source>
        <dbReference type="Proteomes" id="UP000632138"/>
    </source>
</evidence>
<dbReference type="RefSeq" id="WP_203380715.1">
    <property type="nucleotide sequence ID" value="NZ_JAENHP010000016.1"/>
</dbReference>
<dbReference type="InterPro" id="IPR035965">
    <property type="entry name" value="PAS-like_dom_sf"/>
</dbReference>
<proteinExistence type="predicted"/>
<organism evidence="4 5">
    <name type="scientific">Paractinoplanes ovalisporus</name>
    <dbReference type="NCBI Taxonomy" id="2810368"/>
    <lineage>
        <taxon>Bacteria</taxon>
        <taxon>Bacillati</taxon>
        <taxon>Actinomycetota</taxon>
        <taxon>Actinomycetes</taxon>
        <taxon>Micromonosporales</taxon>
        <taxon>Micromonosporaceae</taxon>
        <taxon>Paractinoplanes</taxon>
    </lineage>
</organism>
<dbReference type="SUPFAM" id="SSF55073">
    <property type="entry name" value="Nucleotide cyclase"/>
    <property type="match status" value="1"/>
</dbReference>
<evidence type="ECO:0000313" key="4">
    <source>
        <dbReference type="EMBL" id="MBM2620731.1"/>
    </source>
</evidence>
<evidence type="ECO:0000256" key="1">
    <source>
        <dbReference type="SAM" id="Phobius"/>
    </source>
</evidence>
<dbReference type="Proteomes" id="UP000632138">
    <property type="component" value="Unassembled WGS sequence"/>
</dbReference>
<dbReference type="PANTHER" id="PTHR44757">
    <property type="entry name" value="DIGUANYLATE CYCLASE DGCP"/>
    <property type="match status" value="1"/>
</dbReference>
<keyword evidence="5" id="KW-1185">Reference proteome</keyword>
<dbReference type="InterPro" id="IPR000160">
    <property type="entry name" value="GGDEF_dom"/>
</dbReference>
<keyword evidence="1" id="KW-0812">Transmembrane</keyword>
<feature type="transmembrane region" description="Helical" evidence="1">
    <location>
        <begin position="21"/>
        <end position="41"/>
    </location>
</feature>
<dbReference type="Pfam" id="PF00989">
    <property type="entry name" value="PAS"/>
    <property type="match status" value="1"/>
</dbReference>
<dbReference type="InterPro" id="IPR043128">
    <property type="entry name" value="Rev_trsase/Diguanyl_cyclase"/>
</dbReference>
<dbReference type="InterPro" id="IPR029787">
    <property type="entry name" value="Nucleotide_cyclase"/>
</dbReference>
<keyword evidence="1" id="KW-0472">Membrane</keyword>
<keyword evidence="1" id="KW-1133">Transmembrane helix</keyword>
<feature type="domain" description="GGDEF" evidence="3">
    <location>
        <begin position="205"/>
        <end position="329"/>
    </location>
</feature>
<gene>
    <name evidence="4" type="ORF">JIG36_35050</name>
</gene>
<name>A0ABS2ALR3_9ACTN</name>
<feature type="transmembrane region" description="Helical" evidence="1">
    <location>
        <begin position="47"/>
        <end position="64"/>
    </location>
</feature>
<dbReference type="Gene3D" id="3.30.70.270">
    <property type="match status" value="1"/>
</dbReference>
<dbReference type="Pfam" id="PF00990">
    <property type="entry name" value="GGDEF"/>
    <property type="match status" value="1"/>
</dbReference>
<dbReference type="CDD" id="cd01949">
    <property type="entry name" value="GGDEF"/>
    <property type="match status" value="1"/>
</dbReference>
<evidence type="ECO:0000259" key="2">
    <source>
        <dbReference type="PROSITE" id="PS50112"/>
    </source>
</evidence>
<dbReference type="EMBL" id="JAENHP010000016">
    <property type="protein sequence ID" value="MBM2620731.1"/>
    <property type="molecule type" value="Genomic_DNA"/>
</dbReference>
<feature type="domain" description="PAS" evidence="2">
    <location>
        <begin position="70"/>
        <end position="106"/>
    </location>
</feature>
<dbReference type="Gene3D" id="3.30.450.20">
    <property type="entry name" value="PAS domain"/>
    <property type="match status" value="1"/>
</dbReference>
<dbReference type="InterPro" id="IPR052155">
    <property type="entry name" value="Biofilm_reg_signaling"/>
</dbReference>
<dbReference type="SUPFAM" id="SSF55785">
    <property type="entry name" value="PYP-like sensor domain (PAS domain)"/>
    <property type="match status" value="1"/>
</dbReference>
<dbReference type="CDD" id="cd00130">
    <property type="entry name" value="PAS"/>
    <property type="match status" value="1"/>
</dbReference>
<dbReference type="PROSITE" id="PS50112">
    <property type="entry name" value="PAS"/>
    <property type="match status" value="1"/>
</dbReference>
<dbReference type="InterPro" id="IPR000014">
    <property type="entry name" value="PAS"/>
</dbReference>
<dbReference type="PANTHER" id="PTHR44757:SF2">
    <property type="entry name" value="BIOFILM ARCHITECTURE MAINTENANCE PROTEIN MBAA"/>
    <property type="match status" value="1"/>
</dbReference>
<protein>
    <submittedName>
        <fullName evidence="4">Diguanylate cyclase</fullName>
    </submittedName>
</protein>
<dbReference type="NCBIfam" id="TIGR00254">
    <property type="entry name" value="GGDEF"/>
    <property type="match status" value="1"/>
</dbReference>
<reference evidence="4 5" key="1">
    <citation type="submission" date="2021-01" db="EMBL/GenBank/DDBJ databases">
        <title>Actinoplanes sp. nov. LDG1-06 isolated from lichen.</title>
        <authorList>
            <person name="Saeng-In P."/>
            <person name="Phongsopitanun W."/>
            <person name="Kanchanasin P."/>
            <person name="Yuki M."/>
            <person name="Kudo T."/>
            <person name="Ohkuma M."/>
            <person name="Tanasupawat S."/>
        </authorList>
    </citation>
    <scope>NUCLEOTIDE SEQUENCE [LARGE SCALE GENOMIC DNA]</scope>
    <source>
        <strain evidence="4 5">LDG1-06</strain>
    </source>
</reference>
<comment type="caution">
    <text evidence="4">The sequence shown here is derived from an EMBL/GenBank/DDBJ whole genome shotgun (WGS) entry which is preliminary data.</text>
</comment>
<dbReference type="SMART" id="SM00267">
    <property type="entry name" value="GGDEF"/>
    <property type="match status" value="1"/>
</dbReference>
<dbReference type="InterPro" id="IPR013767">
    <property type="entry name" value="PAS_fold"/>
</dbReference>
<sequence length="329" mass="34665">MLCLMYFLLFFRAVSGPLRRLVPTVAGFVGLTVAVPLVAGINMQPGATAGMFVTFLVYGMQVLLRRLEGQSRERAELLRRLPSPVIVVDGDGGIVLINPAAAALTGEINELSAYGDDGAPVDLWRLPAGVTGLELRLVRGDGVCVRVLVETVPAENGTILALADVTARRDYEERLQRAAFHDALTGLPNRALLWERFETVVAAGEPYAVLLIDLDGFKAVNDTLGHHAGDDLLRGVAERVSGVCGPAATVARLGGDEFAVLLPGAGAPEAERTAEAVRMCFDEQFAVDGGVARAGGSIGFGLAGPGQSPDEALAAADAAMYRTKRMSRV</sequence>